<dbReference type="EMBL" id="PNBA02000011">
    <property type="protein sequence ID" value="KAG6408425.1"/>
    <property type="molecule type" value="Genomic_DNA"/>
</dbReference>
<protein>
    <submittedName>
        <fullName evidence="1">Uncharacterized protein</fullName>
    </submittedName>
</protein>
<gene>
    <name evidence="1" type="ORF">SASPL_131436</name>
</gene>
<sequence length="108" mass="12121">MATPLGCISAITIGNKSWPYWEDWKCIFRKDRANGVREDDLTQADELLNGDDTSIDEALNFLATTDVLLVDSDTKSVRCPSSAKKNSHKRKPEDVLESMLDVMVCWSP</sequence>
<name>A0A8X8XA19_SALSN</name>
<comment type="caution">
    <text evidence="1">The sequence shown here is derived from an EMBL/GenBank/DDBJ whole genome shotgun (WGS) entry which is preliminary data.</text>
</comment>
<reference evidence="1" key="1">
    <citation type="submission" date="2018-01" db="EMBL/GenBank/DDBJ databases">
        <authorList>
            <person name="Mao J.F."/>
        </authorList>
    </citation>
    <scope>NUCLEOTIDE SEQUENCE</scope>
    <source>
        <strain evidence="1">Huo1</strain>
        <tissue evidence="1">Leaf</tissue>
    </source>
</reference>
<evidence type="ECO:0000313" key="1">
    <source>
        <dbReference type="EMBL" id="KAG6408425.1"/>
    </source>
</evidence>
<reference evidence="1" key="2">
    <citation type="submission" date="2020-08" db="EMBL/GenBank/DDBJ databases">
        <title>Plant Genome Project.</title>
        <authorList>
            <person name="Zhang R.-G."/>
        </authorList>
    </citation>
    <scope>NUCLEOTIDE SEQUENCE</scope>
    <source>
        <strain evidence="1">Huo1</strain>
        <tissue evidence="1">Leaf</tissue>
    </source>
</reference>
<organism evidence="1">
    <name type="scientific">Salvia splendens</name>
    <name type="common">Scarlet sage</name>
    <dbReference type="NCBI Taxonomy" id="180675"/>
    <lineage>
        <taxon>Eukaryota</taxon>
        <taxon>Viridiplantae</taxon>
        <taxon>Streptophyta</taxon>
        <taxon>Embryophyta</taxon>
        <taxon>Tracheophyta</taxon>
        <taxon>Spermatophyta</taxon>
        <taxon>Magnoliopsida</taxon>
        <taxon>eudicotyledons</taxon>
        <taxon>Gunneridae</taxon>
        <taxon>Pentapetalae</taxon>
        <taxon>asterids</taxon>
        <taxon>lamiids</taxon>
        <taxon>Lamiales</taxon>
        <taxon>Lamiaceae</taxon>
        <taxon>Nepetoideae</taxon>
        <taxon>Mentheae</taxon>
        <taxon>Salviinae</taxon>
        <taxon>Salvia</taxon>
        <taxon>Salvia subgen. Calosphace</taxon>
        <taxon>core Calosphace</taxon>
    </lineage>
</organism>
<evidence type="ECO:0000313" key="2">
    <source>
        <dbReference type="Proteomes" id="UP000298416"/>
    </source>
</evidence>
<dbReference type="AlphaFoldDB" id="A0A8X8XA19"/>
<accession>A0A8X8XA19</accession>
<proteinExistence type="predicted"/>
<dbReference type="Proteomes" id="UP000298416">
    <property type="component" value="Unassembled WGS sequence"/>
</dbReference>
<keyword evidence="2" id="KW-1185">Reference proteome</keyword>